<proteinExistence type="predicted"/>
<dbReference type="HOGENOM" id="CLU_1833848_0_0_6"/>
<dbReference type="KEGG" id="sfr:Sfri_1967"/>
<keyword evidence="3" id="KW-1185">Reference proteome</keyword>
<dbReference type="eggNOG" id="ENOG5033IAZ">
    <property type="taxonomic scope" value="Bacteria"/>
</dbReference>
<dbReference type="EMBL" id="CP000447">
    <property type="protein sequence ID" value="ABI71813.1"/>
    <property type="molecule type" value="Genomic_DNA"/>
</dbReference>
<evidence type="ECO:0000313" key="2">
    <source>
        <dbReference type="EMBL" id="ABI71813.1"/>
    </source>
</evidence>
<organism evidence="2 3">
    <name type="scientific">Shewanella frigidimarina (strain NCIMB 400)</name>
    <dbReference type="NCBI Taxonomy" id="318167"/>
    <lineage>
        <taxon>Bacteria</taxon>
        <taxon>Pseudomonadati</taxon>
        <taxon>Pseudomonadota</taxon>
        <taxon>Gammaproteobacteria</taxon>
        <taxon>Alteromonadales</taxon>
        <taxon>Shewanellaceae</taxon>
        <taxon>Shewanella</taxon>
    </lineage>
</organism>
<sequence precursor="true">MFKIIHFTILFAVIFGEYILRKAHLIMMFVLLTFVGQAFASVIMSANMPMSSMTKSTLSTDNNNDCHDMNMLKNAMNNMTDNESDNCCAQTCHCPVGSCLSVALTMAMPTLKSEVSLVNSATMFTSALMPQYFSSLYRPPIFA</sequence>
<evidence type="ECO:0000256" key="1">
    <source>
        <dbReference type="SAM" id="Phobius"/>
    </source>
</evidence>
<keyword evidence="1" id="KW-0472">Membrane</keyword>
<protein>
    <recommendedName>
        <fullName evidence="4">CopL family metal-binding regulatory protein</fullName>
    </recommendedName>
</protein>
<feature type="transmembrane region" description="Helical" evidence="1">
    <location>
        <begin position="26"/>
        <end position="46"/>
    </location>
</feature>
<dbReference type="Proteomes" id="UP000000684">
    <property type="component" value="Chromosome"/>
</dbReference>
<reference evidence="2 3" key="1">
    <citation type="submission" date="2006-08" db="EMBL/GenBank/DDBJ databases">
        <title>Complete sequence of Shewanella frigidimarina NCIMB 400.</title>
        <authorList>
            <consortium name="US DOE Joint Genome Institute"/>
            <person name="Copeland A."/>
            <person name="Lucas S."/>
            <person name="Lapidus A."/>
            <person name="Barry K."/>
            <person name="Detter J.C."/>
            <person name="Glavina del Rio T."/>
            <person name="Hammon N."/>
            <person name="Israni S."/>
            <person name="Dalin E."/>
            <person name="Tice H."/>
            <person name="Pitluck S."/>
            <person name="Fredrickson J.K."/>
            <person name="Kolker E."/>
            <person name="McCuel L.A."/>
            <person name="DiChristina T."/>
            <person name="Nealson K.H."/>
            <person name="Newman D."/>
            <person name="Tiedje J.M."/>
            <person name="Zhou J."/>
            <person name="Romine M.F."/>
            <person name="Culley D.E."/>
            <person name="Serres M."/>
            <person name="Chertkov O."/>
            <person name="Brettin T."/>
            <person name="Bruce D."/>
            <person name="Han C."/>
            <person name="Tapia R."/>
            <person name="Gilna P."/>
            <person name="Schmutz J."/>
            <person name="Larimer F."/>
            <person name="Land M."/>
            <person name="Hauser L."/>
            <person name="Kyrpides N."/>
            <person name="Mikhailova N."/>
            <person name="Richardson P."/>
        </authorList>
    </citation>
    <scope>NUCLEOTIDE SEQUENCE [LARGE SCALE GENOMIC DNA]</scope>
    <source>
        <strain evidence="2 3">NCIMB 400</strain>
    </source>
</reference>
<accession>Q082K2</accession>
<gene>
    <name evidence="2" type="ordered locus">Sfri_1967</name>
</gene>
<dbReference type="AlphaFoldDB" id="Q082K2"/>
<dbReference type="STRING" id="318167.Sfri_1967"/>
<keyword evidence="1" id="KW-0812">Transmembrane</keyword>
<keyword evidence="1" id="KW-1133">Transmembrane helix</keyword>
<evidence type="ECO:0000313" key="3">
    <source>
        <dbReference type="Proteomes" id="UP000000684"/>
    </source>
</evidence>
<name>Q082K2_SHEFN</name>
<evidence type="ECO:0008006" key="4">
    <source>
        <dbReference type="Google" id="ProtNLM"/>
    </source>
</evidence>